<keyword evidence="2" id="KW-1185">Reference proteome</keyword>
<dbReference type="RefSeq" id="WP_013046562.1">
    <property type="nucleotide sequence ID" value="NC_014010.1"/>
</dbReference>
<sequence length="189" mass="21281">MTYGNETNPDQKKIEAAFEMLVSAQNAVSHMMAHNKVRDHISMRDLLRIAKGPKSEADHALLLRVNDDFMARRQLRVILQSQSLASQPQQAAAASTRKDAIQWRSGKAFDLNLIASSKNDGLFYLQLKLKDSEDMARISKAEVLFAESSGQFFSLPLPKIMDGIAQLMIKHGHPMLDAFHDPEAEFFIR</sequence>
<proteinExistence type="predicted"/>
<protein>
    <submittedName>
        <fullName evidence="1">Uncharacterized protein</fullName>
    </submittedName>
</protein>
<evidence type="ECO:0000313" key="1">
    <source>
        <dbReference type="EMBL" id="ADE39935.1"/>
    </source>
</evidence>
<gene>
    <name evidence="1" type="ordered locus">SAR116_1692</name>
</gene>
<dbReference type="STRING" id="488538.SAR116_1692"/>
<evidence type="ECO:0000313" key="2">
    <source>
        <dbReference type="Proteomes" id="UP000007460"/>
    </source>
</evidence>
<dbReference type="AlphaFoldDB" id="D5BUI8"/>
<organism evidence="1 2">
    <name type="scientific">Puniceispirillum marinum (strain IMCC1322)</name>
    <dbReference type="NCBI Taxonomy" id="488538"/>
    <lineage>
        <taxon>Bacteria</taxon>
        <taxon>Pseudomonadati</taxon>
        <taxon>Pseudomonadota</taxon>
        <taxon>Alphaproteobacteria</taxon>
        <taxon>Candidatus Puniceispirillales</taxon>
        <taxon>Candidatus Puniceispirillaceae</taxon>
        <taxon>Candidatus Puniceispirillum</taxon>
    </lineage>
</organism>
<dbReference type="KEGG" id="apb:SAR116_1692"/>
<dbReference type="HOGENOM" id="CLU_1433392_0_0_5"/>
<reference evidence="1 2" key="1">
    <citation type="journal article" date="2010" name="J. Bacteriol.">
        <title>Complete genome sequence of "Candidatus Puniceispirillum marinum" IMCC1322, a representative of the SAR116 clade in the Alphaproteobacteria.</title>
        <authorList>
            <person name="Oh H.M."/>
            <person name="Kwon K.K."/>
            <person name="Kang I."/>
            <person name="Kang S.G."/>
            <person name="Lee J.H."/>
            <person name="Kim S.J."/>
            <person name="Cho J.C."/>
        </authorList>
    </citation>
    <scope>NUCLEOTIDE SEQUENCE [LARGE SCALE GENOMIC DNA]</scope>
    <source>
        <strain evidence="1 2">IMCC1322</strain>
    </source>
</reference>
<accession>D5BUI8</accession>
<dbReference type="EMBL" id="CP001751">
    <property type="protein sequence ID" value="ADE39935.1"/>
    <property type="molecule type" value="Genomic_DNA"/>
</dbReference>
<dbReference type="Proteomes" id="UP000007460">
    <property type="component" value="Chromosome"/>
</dbReference>
<name>D5BUI8_PUNMI</name>